<dbReference type="EMBL" id="BGPR01001882">
    <property type="protein sequence ID" value="GBM63673.1"/>
    <property type="molecule type" value="Genomic_DNA"/>
</dbReference>
<protein>
    <submittedName>
        <fullName evidence="1">Uncharacterized protein</fullName>
    </submittedName>
</protein>
<name>A0A4Y2HEE7_ARAVE</name>
<gene>
    <name evidence="1" type="ORF">AVEN_112837_1</name>
</gene>
<organism evidence="1 2">
    <name type="scientific">Araneus ventricosus</name>
    <name type="common">Orbweaver spider</name>
    <name type="synonym">Epeira ventricosa</name>
    <dbReference type="NCBI Taxonomy" id="182803"/>
    <lineage>
        <taxon>Eukaryota</taxon>
        <taxon>Metazoa</taxon>
        <taxon>Ecdysozoa</taxon>
        <taxon>Arthropoda</taxon>
        <taxon>Chelicerata</taxon>
        <taxon>Arachnida</taxon>
        <taxon>Araneae</taxon>
        <taxon>Araneomorphae</taxon>
        <taxon>Entelegynae</taxon>
        <taxon>Araneoidea</taxon>
        <taxon>Araneidae</taxon>
        <taxon>Araneus</taxon>
    </lineage>
</organism>
<evidence type="ECO:0000313" key="2">
    <source>
        <dbReference type="Proteomes" id="UP000499080"/>
    </source>
</evidence>
<reference evidence="1 2" key="1">
    <citation type="journal article" date="2019" name="Sci. Rep.">
        <title>Orb-weaving spider Araneus ventricosus genome elucidates the spidroin gene catalogue.</title>
        <authorList>
            <person name="Kono N."/>
            <person name="Nakamura H."/>
            <person name="Ohtoshi R."/>
            <person name="Moran D.A.P."/>
            <person name="Shinohara A."/>
            <person name="Yoshida Y."/>
            <person name="Fujiwara M."/>
            <person name="Mori M."/>
            <person name="Tomita M."/>
            <person name="Arakawa K."/>
        </authorList>
    </citation>
    <scope>NUCLEOTIDE SEQUENCE [LARGE SCALE GENOMIC DNA]</scope>
</reference>
<accession>A0A4Y2HEE7</accession>
<dbReference type="AlphaFoldDB" id="A0A4Y2HEE7"/>
<evidence type="ECO:0000313" key="1">
    <source>
        <dbReference type="EMBL" id="GBM63673.1"/>
    </source>
</evidence>
<keyword evidence="2" id="KW-1185">Reference proteome</keyword>
<comment type="caution">
    <text evidence="1">The sequence shown here is derived from an EMBL/GenBank/DDBJ whole genome shotgun (WGS) entry which is preliminary data.</text>
</comment>
<sequence length="90" mass="9986">MGHGGLCYGLDFGSGGFQVRNPIPPKIRRVWGLLPLKSYVVPKRPPVGVVRKLGKGRCQLRRRPRHLTAVQNDAVRPKIALVLLQNGKLI</sequence>
<dbReference type="Proteomes" id="UP000499080">
    <property type="component" value="Unassembled WGS sequence"/>
</dbReference>
<proteinExistence type="predicted"/>